<proteinExistence type="inferred from homology"/>
<dbReference type="GO" id="GO:0032790">
    <property type="term" value="P:ribosome disassembly"/>
    <property type="evidence" value="ECO:0007669"/>
    <property type="project" value="TreeGrafter"/>
</dbReference>
<feature type="compositionally biased region" description="Basic and acidic residues" evidence="8">
    <location>
        <begin position="168"/>
        <end position="178"/>
    </location>
</feature>
<dbReference type="Gene3D" id="3.10.20.80">
    <property type="entry name" value="Translation initiation factor 3 (IF-3), N-terminal domain"/>
    <property type="match status" value="1"/>
</dbReference>
<dbReference type="PANTHER" id="PTHR10938">
    <property type="entry name" value="TRANSLATION INITIATION FACTOR IF-3"/>
    <property type="match status" value="1"/>
</dbReference>
<organism evidence="11 12">
    <name type="scientific">Aeromicrobium phoceense</name>
    <dbReference type="NCBI Taxonomy" id="2754045"/>
    <lineage>
        <taxon>Bacteria</taxon>
        <taxon>Bacillati</taxon>
        <taxon>Actinomycetota</taxon>
        <taxon>Actinomycetes</taxon>
        <taxon>Propionibacteriales</taxon>
        <taxon>Nocardioidaceae</taxon>
        <taxon>Aeromicrobium</taxon>
    </lineage>
</organism>
<comment type="similarity">
    <text evidence="1 5 7">Belongs to the IF-3 family.</text>
</comment>
<keyword evidence="3 5" id="KW-0396">Initiation factor</keyword>
<dbReference type="GO" id="GO:0003743">
    <property type="term" value="F:translation initiation factor activity"/>
    <property type="evidence" value="ECO:0007669"/>
    <property type="project" value="UniProtKB-UniRule"/>
</dbReference>
<feature type="compositionally biased region" description="Basic and acidic residues" evidence="8">
    <location>
        <begin position="185"/>
        <end position="205"/>
    </location>
</feature>
<dbReference type="EMBL" id="JACEOG010000001">
    <property type="protein sequence ID" value="MBA4609237.1"/>
    <property type="molecule type" value="Genomic_DNA"/>
</dbReference>
<dbReference type="Pfam" id="PF05198">
    <property type="entry name" value="IF3_N"/>
    <property type="match status" value="1"/>
</dbReference>
<dbReference type="InterPro" id="IPR036787">
    <property type="entry name" value="T_IF-3_N_sf"/>
</dbReference>
<dbReference type="Pfam" id="PF00707">
    <property type="entry name" value="IF3_C"/>
    <property type="match status" value="1"/>
</dbReference>
<feature type="domain" description="Translation initiation factor 3 C-terminal" evidence="9">
    <location>
        <begin position="80"/>
        <end position="163"/>
    </location>
</feature>
<evidence type="ECO:0000256" key="4">
    <source>
        <dbReference type="ARBA" id="ARBA00022917"/>
    </source>
</evidence>
<protein>
    <recommendedName>
        <fullName evidence="5 6">Translation initiation factor IF-3</fullName>
    </recommendedName>
</protein>
<evidence type="ECO:0000256" key="5">
    <source>
        <dbReference type="HAMAP-Rule" id="MF_00080"/>
    </source>
</evidence>
<feature type="region of interest" description="Disordered" evidence="8">
    <location>
        <begin position="163"/>
        <end position="225"/>
    </location>
</feature>
<dbReference type="SUPFAM" id="SSF54364">
    <property type="entry name" value="Translation initiation factor IF3, N-terminal domain"/>
    <property type="match status" value="1"/>
</dbReference>
<evidence type="ECO:0000256" key="7">
    <source>
        <dbReference type="RuleBase" id="RU000646"/>
    </source>
</evidence>
<evidence type="ECO:0000259" key="9">
    <source>
        <dbReference type="Pfam" id="PF00707"/>
    </source>
</evidence>
<dbReference type="GO" id="GO:0016020">
    <property type="term" value="C:membrane"/>
    <property type="evidence" value="ECO:0007669"/>
    <property type="project" value="TreeGrafter"/>
</dbReference>
<evidence type="ECO:0000313" key="12">
    <source>
        <dbReference type="Proteomes" id="UP000550354"/>
    </source>
</evidence>
<keyword evidence="12" id="KW-1185">Reference proteome</keyword>
<dbReference type="InterPro" id="IPR019815">
    <property type="entry name" value="Translation_initiation_fac_3_C"/>
</dbReference>
<dbReference type="InterPro" id="IPR001288">
    <property type="entry name" value="Translation_initiation_fac_3"/>
</dbReference>
<dbReference type="InterPro" id="IPR036788">
    <property type="entry name" value="T_IF-3_C_sf"/>
</dbReference>
<evidence type="ECO:0000313" key="11">
    <source>
        <dbReference type="EMBL" id="MBA4609237.1"/>
    </source>
</evidence>
<comment type="caution">
    <text evidence="11">The sequence shown here is derived from an EMBL/GenBank/DDBJ whole genome shotgun (WGS) entry which is preliminary data.</text>
</comment>
<dbReference type="Gene3D" id="3.30.110.10">
    <property type="entry name" value="Translation initiation factor 3 (IF-3), C-terminal domain"/>
    <property type="match status" value="1"/>
</dbReference>
<evidence type="ECO:0000256" key="1">
    <source>
        <dbReference type="ARBA" id="ARBA00005439"/>
    </source>
</evidence>
<comment type="function">
    <text evidence="5 7">IF-3 binds to the 30S ribosomal subunit and shifts the equilibrium between 70S ribosomes and their 50S and 30S subunits in favor of the free subunits, thus enhancing the availability of 30S subunits on which protein synthesis initiation begins.</text>
</comment>
<accession>A0A838XHB1</accession>
<comment type="subunit">
    <text evidence="5 7">Monomer.</text>
</comment>
<dbReference type="FunFam" id="3.10.20.80:FF:000001">
    <property type="entry name" value="Translation initiation factor IF-3"/>
    <property type="match status" value="1"/>
</dbReference>
<gene>
    <name evidence="5" type="primary">infC</name>
    <name evidence="11" type="ORF">H1W00_12175</name>
</gene>
<keyword evidence="4 5" id="KW-0648">Protein biosynthesis</keyword>
<evidence type="ECO:0000256" key="3">
    <source>
        <dbReference type="ARBA" id="ARBA00022540"/>
    </source>
</evidence>
<comment type="subcellular location">
    <subcellularLocation>
        <location evidence="5 7">Cytoplasm</location>
    </subcellularLocation>
</comment>
<dbReference type="AlphaFoldDB" id="A0A838XHB1"/>
<dbReference type="PANTHER" id="PTHR10938:SF0">
    <property type="entry name" value="TRANSLATION INITIATION FACTOR IF-3, MITOCHONDRIAL"/>
    <property type="match status" value="1"/>
</dbReference>
<evidence type="ECO:0000259" key="10">
    <source>
        <dbReference type="Pfam" id="PF05198"/>
    </source>
</evidence>
<dbReference type="GO" id="GO:0043022">
    <property type="term" value="F:ribosome binding"/>
    <property type="evidence" value="ECO:0007669"/>
    <property type="project" value="TreeGrafter"/>
</dbReference>
<feature type="domain" description="Translation initiation factor 3 N-terminal" evidence="10">
    <location>
        <begin position="3"/>
        <end position="71"/>
    </location>
</feature>
<dbReference type="HAMAP" id="MF_00080">
    <property type="entry name" value="IF_3"/>
    <property type="match status" value="1"/>
</dbReference>
<dbReference type="InterPro" id="IPR019813">
    <property type="entry name" value="Translation_initiation_fac3_CS"/>
</dbReference>
<dbReference type="NCBIfam" id="TIGR00168">
    <property type="entry name" value="infC"/>
    <property type="match status" value="1"/>
</dbReference>
<reference evidence="11 12" key="1">
    <citation type="submission" date="2020-07" db="EMBL/GenBank/DDBJ databases">
        <title>Draft genome and description of Aeromicrobium phoceense strain Marseille-Q0843 isolated from healthy skin swab.</title>
        <authorList>
            <person name="Boxberger M."/>
            <person name="La Scola B."/>
        </authorList>
    </citation>
    <scope>NUCLEOTIDE SEQUENCE [LARGE SCALE GENOMIC DNA]</scope>
    <source>
        <strain evidence="11 12">Marseille-Q0843</strain>
    </source>
</reference>
<dbReference type="FunFam" id="3.30.110.10:FF:000002">
    <property type="entry name" value="Translation initiation factor IF-3"/>
    <property type="match status" value="1"/>
</dbReference>
<keyword evidence="2 5" id="KW-0963">Cytoplasm</keyword>
<dbReference type="Proteomes" id="UP000550354">
    <property type="component" value="Unassembled WGS sequence"/>
</dbReference>
<evidence type="ECO:0000256" key="6">
    <source>
        <dbReference type="NCBIfam" id="TIGR00168"/>
    </source>
</evidence>
<dbReference type="GO" id="GO:0005829">
    <property type="term" value="C:cytosol"/>
    <property type="evidence" value="ECO:0007669"/>
    <property type="project" value="TreeGrafter"/>
</dbReference>
<sequence length="225" mass="25688">MRVNERIRVPEVRLVGPSGEQVGIVRIEDALRLAAEADLDLVEVAPQARPPVCRLMDFGKFKYEAAQKARESRRNQTNTVIKEMKLRPKIDQHDYDTKKGHVVRFLKAGDKVKITIMFRGREQHRPELGFRLLQKLAADVEDLGFIESNARQDGRNMTMVLGPHKKKSEAQAEVKAEKAVTTAAREAEREAEAEAEKVHREEHQKTAPPKKPRRRSENLDPDMEA</sequence>
<dbReference type="SUPFAM" id="SSF55200">
    <property type="entry name" value="Translation initiation factor IF3, C-terminal domain"/>
    <property type="match status" value="1"/>
</dbReference>
<evidence type="ECO:0000256" key="8">
    <source>
        <dbReference type="SAM" id="MobiDB-lite"/>
    </source>
</evidence>
<dbReference type="InterPro" id="IPR019814">
    <property type="entry name" value="Translation_initiation_fac_3_N"/>
</dbReference>
<name>A0A838XHB1_9ACTN</name>
<evidence type="ECO:0000256" key="2">
    <source>
        <dbReference type="ARBA" id="ARBA00022490"/>
    </source>
</evidence>
<dbReference type="PROSITE" id="PS00938">
    <property type="entry name" value="IF3"/>
    <property type="match status" value="1"/>
</dbReference>